<evidence type="ECO:0000256" key="5">
    <source>
        <dbReference type="ARBA" id="ARBA00022499"/>
    </source>
</evidence>
<protein>
    <recommendedName>
        <fullName evidence="9">Ubiquitin-like domain-containing protein</fullName>
    </recommendedName>
</protein>
<evidence type="ECO:0000313" key="10">
    <source>
        <dbReference type="EMBL" id="KAG0531050.1"/>
    </source>
</evidence>
<dbReference type="Gene3D" id="3.10.20.90">
    <property type="entry name" value="Phosphatidylinositol 3-kinase Catalytic Subunit, Chain A, domain 1"/>
    <property type="match status" value="3"/>
</dbReference>
<dbReference type="GO" id="GO:0005737">
    <property type="term" value="C:cytoplasm"/>
    <property type="evidence" value="ECO:0007669"/>
    <property type="project" value="UniProtKB-SubCell"/>
</dbReference>
<dbReference type="FunFam" id="3.10.20.90:FF:000469">
    <property type="entry name" value="Polyubiquitin-C"/>
    <property type="match status" value="1"/>
</dbReference>
<feature type="domain" description="Ubiquitin-like" evidence="9">
    <location>
        <begin position="1"/>
        <end position="119"/>
    </location>
</feature>
<dbReference type="EMBL" id="CM027684">
    <property type="protein sequence ID" value="KAG0531050.1"/>
    <property type="molecule type" value="Genomic_DNA"/>
</dbReference>
<reference evidence="10" key="1">
    <citation type="journal article" date="2019" name="BMC Genomics">
        <title>A new reference genome for Sorghum bicolor reveals high levels of sequence similarity between sweet and grain genotypes: implications for the genetics of sugar metabolism.</title>
        <authorList>
            <person name="Cooper E.A."/>
            <person name="Brenton Z.W."/>
            <person name="Flinn B.S."/>
            <person name="Jenkins J."/>
            <person name="Shu S."/>
            <person name="Flowers D."/>
            <person name="Luo F."/>
            <person name="Wang Y."/>
            <person name="Xia P."/>
            <person name="Barry K."/>
            <person name="Daum C."/>
            <person name="Lipzen A."/>
            <person name="Yoshinaga Y."/>
            <person name="Schmutz J."/>
            <person name="Saski C."/>
            <person name="Vermerris W."/>
            <person name="Kresovich S."/>
        </authorList>
    </citation>
    <scope>NUCLEOTIDE SEQUENCE</scope>
</reference>
<accession>A0A921R0Z3</accession>
<keyword evidence="4" id="KW-0963">Cytoplasm</keyword>
<evidence type="ECO:0000256" key="2">
    <source>
        <dbReference type="ARBA" id="ARBA00004496"/>
    </source>
</evidence>
<evidence type="ECO:0000256" key="8">
    <source>
        <dbReference type="ARBA" id="ARBA00023242"/>
    </source>
</evidence>
<keyword evidence="6" id="KW-0677">Repeat</keyword>
<dbReference type="Pfam" id="PF00240">
    <property type="entry name" value="ubiquitin"/>
    <property type="match status" value="3"/>
</dbReference>
<comment type="subcellular location">
    <subcellularLocation>
        <location evidence="2">Cytoplasm</location>
    </subcellularLocation>
    <subcellularLocation>
        <location evidence="1">Nucleus</location>
    </subcellularLocation>
</comment>
<evidence type="ECO:0000256" key="1">
    <source>
        <dbReference type="ARBA" id="ARBA00004123"/>
    </source>
</evidence>
<sequence>MQIFVKMPNGKIITVEVEPSDTVGDVEAKIEDQQRIIFDGSRLDKKCKPGFYKRGSMPIDVKTLPISKAIRYKVQFTDKVGDLKAKIQDQQRLLFKGQQLVDGQTLADYNVRRQSTLRLDCPVMQIFVKTCTGQTITLEVEPSNTIDDVKEKIRGHQSLTFDGNKLDDAKTLAECNVRTGSNLHLDA</sequence>
<dbReference type="GO" id="GO:0005634">
    <property type="term" value="C:nucleus"/>
    <property type="evidence" value="ECO:0007669"/>
    <property type="project" value="UniProtKB-SubCell"/>
</dbReference>
<evidence type="ECO:0000256" key="4">
    <source>
        <dbReference type="ARBA" id="ARBA00022490"/>
    </source>
</evidence>
<evidence type="ECO:0000256" key="7">
    <source>
        <dbReference type="ARBA" id="ARBA00022843"/>
    </source>
</evidence>
<name>A0A921R0Z3_SORBI</name>
<keyword evidence="5" id="KW-1017">Isopeptide bond</keyword>
<reference evidence="10" key="2">
    <citation type="submission" date="2020-10" db="EMBL/GenBank/DDBJ databases">
        <authorList>
            <person name="Cooper E.A."/>
            <person name="Brenton Z.W."/>
            <person name="Flinn B.S."/>
            <person name="Jenkins J."/>
            <person name="Shu S."/>
            <person name="Flowers D."/>
            <person name="Luo F."/>
            <person name="Wang Y."/>
            <person name="Xia P."/>
            <person name="Barry K."/>
            <person name="Daum C."/>
            <person name="Lipzen A."/>
            <person name="Yoshinaga Y."/>
            <person name="Schmutz J."/>
            <person name="Saski C."/>
            <person name="Vermerris W."/>
            <person name="Kresovich S."/>
        </authorList>
    </citation>
    <scope>NUCLEOTIDE SEQUENCE</scope>
</reference>
<dbReference type="SUPFAM" id="SSF54236">
    <property type="entry name" value="Ubiquitin-like"/>
    <property type="match status" value="3"/>
</dbReference>
<evidence type="ECO:0000313" key="11">
    <source>
        <dbReference type="Proteomes" id="UP000807115"/>
    </source>
</evidence>
<dbReference type="PANTHER" id="PTHR10666">
    <property type="entry name" value="UBIQUITIN"/>
    <property type="match status" value="1"/>
</dbReference>
<dbReference type="PROSITE" id="PS50053">
    <property type="entry name" value="UBIQUITIN_2"/>
    <property type="match status" value="2"/>
</dbReference>
<proteinExistence type="inferred from homology"/>
<dbReference type="GO" id="GO:0003729">
    <property type="term" value="F:mRNA binding"/>
    <property type="evidence" value="ECO:0007669"/>
    <property type="project" value="UniProtKB-ARBA"/>
</dbReference>
<dbReference type="SMART" id="SM00213">
    <property type="entry name" value="UBQ"/>
    <property type="match status" value="3"/>
</dbReference>
<comment type="caution">
    <text evidence="10">The sequence shown here is derived from an EMBL/GenBank/DDBJ whole genome shotgun (WGS) entry which is preliminary data.</text>
</comment>
<dbReference type="AlphaFoldDB" id="A0A921R0Z3"/>
<evidence type="ECO:0000256" key="6">
    <source>
        <dbReference type="ARBA" id="ARBA00022737"/>
    </source>
</evidence>
<keyword evidence="8" id="KW-0539">Nucleus</keyword>
<dbReference type="InterPro" id="IPR029071">
    <property type="entry name" value="Ubiquitin-like_domsf"/>
</dbReference>
<keyword evidence="7" id="KW-0832">Ubl conjugation</keyword>
<gene>
    <name evidence="10" type="ORF">BDA96_05G240700</name>
</gene>
<feature type="domain" description="Ubiquitin-like" evidence="9">
    <location>
        <begin position="124"/>
        <end position="187"/>
    </location>
</feature>
<dbReference type="InterPro" id="IPR050158">
    <property type="entry name" value="Ubiquitin_ubiquitin-like"/>
</dbReference>
<evidence type="ECO:0000259" key="9">
    <source>
        <dbReference type="PROSITE" id="PS50053"/>
    </source>
</evidence>
<dbReference type="Proteomes" id="UP000807115">
    <property type="component" value="Chromosome 5"/>
</dbReference>
<evidence type="ECO:0000256" key="3">
    <source>
        <dbReference type="ARBA" id="ARBA00008430"/>
    </source>
</evidence>
<organism evidence="10 11">
    <name type="scientific">Sorghum bicolor</name>
    <name type="common">Sorghum</name>
    <name type="synonym">Sorghum vulgare</name>
    <dbReference type="NCBI Taxonomy" id="4558"/>
    <lineage>
        <taxon>Eukaryota</taxon>
        <taxon>Viridiplantae</taxon>
        <taxon>Streptophyta</taxon>
        <taxon>Embryophyta</taxon>
        <taxon>Tracheophyta</taxon>
        <taxon>Spermatophyta</taxon>
        <taxon>Magnoliopsida</taxon>
        <taxon>Liliopsida</taxon>
        <taxon>Poales</taxon>
        <taxon>Poaceae</taxon>
        <taxon>PACMAD clade</taxon>
        <taxon>Panicoideae</taxon>
        <taxon>Andropogonodae</taxon>
        <taxon>Andropogoneae</taxon>
        <taxon>Sorghinae</taxon>
        <taxon>Sorghum</taxon>
    </lineage>
</organism>
<comment type="similarity">
    <text evidence="3">Belongs to the ubiquitin family.</text>
</comment>
<dbReference type="InterPro" id="IPR000626">
    <property type="entry name" value="Ubiquitin-like_dom"/>
</dbReference>